<evidence type="ECO:0000313" key="3">
    <source>
        <dbReference type="Proteomes" id="UP000198885"/>
    </source>
</evidence>
<protein>
    <submittedName>
        <fullName evidence="2">TniQ protein</fullName>
    </submittedName>
</protein>
<keyword evidence="3" id="KW-1185">Reference proteome</keyword>
<dbReference type="STRING" id="641238.SAMN04490244_104309"/>
<gene>
    <name evidence="2" type="ORF">SAMN04490244_104309</name>
</gene>
<dbReference type="InterPro" id="IPR009492">
    <property type="entry name" value="TniQ"/>
</dbReference>
<dbReference type="EMBL" id="FOGU01000004">
    <property type="protein sequence ID" value="SER99201.1"/>
    <property type="molecule type" value="Genomic_DNA"/>
</dbReference>
<dbReference type="Proteomes" id="UP000198885">
    <property type="component" value="Unassembled WGS sequence"/>
</dbReference>
<feature type="domain" description="TniQ" evidence="1">
    <location>
        <begin position="11"/>
        <end position="106"/>
    </location>
</feature>
<proteinExistence type="predicted"/>
<organism evidence="2 3">
    <name type="scientific">Tranquillimonas rosea</name>
    <dbReference type="NCBI Taxonomy" id="641238"/>
    <lineage>
        <taxon>Bacteria</taxon>
        <taxon>Pseudomonadati</taxon>
        <taxon>Pseudomonadota</taxon>
        <taxon>Alphaproteobacteria</taxon>
        <taxon>Rhodobacterales</taxon>
        <taxon>Roseobacteraceae</taxon>
        <taxon>Tranquillimonas</taxon>
    </lineage>
</organism>
<evidence type="ECO:0000313" key="2">
    <source>
        <dbReference type="EMBL" id="SER99201.1"/>
    </source>
</evidence>
<dbReference type="Pfam" id="PF06527">
    <property type="entry name" value="TniQ"/>
    <property type="match status" value="1"/>
</dbReference>
<reference evidence="2 3" key="1">
    <citation type="submission" date="2016-10" db="EMBL/GenBank/DDBJ databases">
        <authorList>
            <person name="de Groot N.N."/>
        </authorList>
    </citation>
    <scope>NUCLEOTIDE SEQUENCE [LARGE SCALE GENOMIC DNA]</scope>
    <source>
        <strain evidence="2 3">DSM 23042</strain>
    </source>
</reference>
<evidence type="ECO:0000259" key="1">
    <source>
        <dbReference type="Pfam" id="PF06527"/>
    </source>
</evidence>
<sequence>MGTSFKRLLAQDPEAFDALAVWADLDPTQLENMLSWTGVRAGNVRLMFCGEIFVSRALRNPVVRACPVCLREDAMQSDGPTTAAMVMRGDWQMREANVCLRHNHLLVKLWTSDNPRERYDIASRLSEIGSAILAGRHDLPEVAPTPYDIWLDGRLQDGRDDTWFSGRSLFAATTFCRLLGQTILHDKAAEDDLPAGAHHAAGFEIAKQGEHAVRETLARIARACEAEPRKAYGALFSRLNHEYVEEKGFGPYRRLLRDLILDHWPIAGGKDLLGEVVEERRLHSLTTASQETGIGPGVLEHFLVEAGALSDDDDRPQRRRLFDARTYADLLSEIPTLVGSITMREAIGATKMELEAFERENILVPRTRVAKVKSPWRIPDGAKFVADLYQEALPVTKNDNRWETLLLARNRTGLSLRYQVDAIHSKRLALGTRAGVRGLHGLVVRKSDVDSLRASQSRQKTVVEKGPPGMMIAAEFGRSVGLRDHGNFISLIEAGHTPAAQQTNPKTGRQQYWLSARDIAVFHERFVTLTTLSDETGHHRNTLKSLLKASQVARFAPGDQDFGPVFLRAEAIAALG</sequence>
<accession>A0A1H9TQ70</accession>
<dbReference type="AlphaFoldDB" id="A0A1H9TQ70"/>
<name>A0A1H9TQ70_9RHOB</name>